<keyword evidence="3" id="KW-1185">Reference proteome</keyword>
<reference evidence="3" key="1">
    <citation type="submission" date="2016-10" db="EMBL/GenBank/DDBJ databases">
        <authorList>
            <person name="Varghese N."/>
            <person name="Submissions S."/>
        </authorList>
    </citation>
    <scope>NUCLEOTIDE SEQUENCE [LARGE SCALE GENOMIC DNA]</scope>
    <source>
        <strain evidence="3">CGMCC 1.9127</strain>
    </source>
</reference>
<evidence type="ECO:0000313" key="2">
    <source>
        <dbReference type="EMBL" id="SEL21721.1"/>
    </source>
</evidence>
<dbReference type="EMBL" id="FOBI01000007">
    <property type="protein sequence ID" value="SEL21721.1"/>
    <property type="molecule type" value="Genomic_DNA"/>
</dbReference>
<dbReference type="InterPro" id="IPR050249">
    <property type="entry name" value="Pseudomonas-type_ThrB"/>
</dbReference>
<dbReference type="InterPro" id="IPR002575">
    <property type="entry name" value="Aminoglycoside_PTrfase"/>
</dbReference>
<dbReference type="RefSeq" id="WP_085284852.1">
    <property type="nucleotide sequence ID" value="NZ_FOBI01000007.1"/>
</dbReference>
<dbReference type="Proteomes" id="UP000199297">
    <property type="component" value="Unassembled WGS sequence"/>
</dbReference>
<dbReference type="Pfam" id="PF01636">
    <property type="entry name" value="APH"/>
    <property type="match status" value="1"/>
</dbReference>
<dbReference type="PANTHER" id="PTHR21064">
    <property type="entry name" value="AMINOGLYCOSIDE PHOSPHOTRANSFERASE DOMAIN-CONTAINING PROTEIN-RELATED"/>
    <property type="match status" value="1"/>
</dbReference>
<dbReference type="Gene3D" id="3.90.1200.10">
    <property type="match status" value="1"/>
</dbReference>
<name>A0A1H7NEH8_9GAMM</name>
<evidence type="ECO:0000313" key="3">
    <source>
        <dbReference type="Proteomes" id="UP000199297"/>
    </source>
</evidence>
<dbReference type="InterPro" id="IPR011009">
    <property type="entry name" value="Kinase-like_dom_sf"/>
</dbReference>
<dbReference type="AlphaFoldDB" id="A0A1H7NEH8"/>
<accession>A0A1H7NEH8</accession>
<sequence>MSHDLSPKIITLVLAHYGVTASHCQYSVLGNGLINSTYLVECDDKCFVLQHINQQVFPKPLEVINNADLISQHLTTKHQQQRYPLMPVTQLRTQTQDNHVKVQGQFWRALPYLGQSYSLETMTTLQQAADTANAFAQFSAALSDFNSADLAPVIPQFHDLALRLKQLKHAITNTSACLQQQAQGLIHFIGTQQSFIDSITAIMPTLPQRVCHNDTKINNLLFSKHSHKPMAVIDLDTCMAGYLMHDFGDMVRSCCPSIAEDSANLAEMAIDWPQFNTLAQAYIAGLNGILSEQERTSLAIGVKLMPFMLGIRFLTDFLAGNRYFKIDYPEHNLVRAKNQLHLYQLFCQQQALLSNIYSA</sequence>
<feature type="domain" description="Aminoglycoside phosphotransferase" evidence="1">
    <location>
        <begin position="27"/>
        <end position="255"/>
    </location>
</feature>
<keyword evidence="2" id="KW-0808">Transferase</keyword>
<protein>
    <submittedName>
        <fullName evidence="2">Phosphotransferase enzyme family protein</fullName>
    </submittedName>
</protein>
<dbReference type="STRING" id="641665.GCA_002104455_03348"/>
<dbReference type="PANTHER" id="PTHR21064:SF5">
    <property type="entry name" value="SLR1880 PROTEIN"/>
    <property type="match status" value="1"/>
</dbReference>
<organism evidence="2 3">
    <name type="scientific">Colwellia chukchiensis</name>
    <dbReference type="NCBI Taxonomy" id="641665"/>
    <lineage>
        <taxon>Bacteria</taxon>
        <taxon>Pseudomonadati</taxon>
        <taxon>Pseudomonadota</taxon>
        <taxon>Gammaproteobacteria</taxon>
        <taxon>Alteromonadales</taxon>
        <taxon>Colwelliaceae</taxon>
        <taxon>Colwellia</taxon>
    </lineage>
</organism>
<dbReference type="GO" id="GO:0016740">
    <property type="term" value="F:transferase activity"/>
    <property type="evidence" value="ECO:0007669"/>
    <property type="project" value="UniProtKB-KW"/>
</dbReference>
<dbReference type="SUPFAM" id="SSF56112">
    <property type="entry name" value="Protein kinase-like (PK-like)"/>
    <property type="match status" value="1"/>
</dbReference>
<evidence type="ECO:0000259" key="1">
    <source>
        <dbReference type="Pfam" id="PF01636"/>
    </source>
</evidence>
<gene>
    <name evidence="2" type="ORF">SAMN05216262_107115</name>
</gene>
<proteinExistence type="predicted"/>
<dbReference type="OrthoDB" id="526037at2"/>